<name>A0A1X7BMW2_9RHOB</name>
<dbReference type="EMBL" id="FWXB01000002">
    <property type="protein sequence ID" value="SMC10966.1"/>
    <property type="molecule type" value="Genomic_DNA"/>
</dbReference>
<evidence type="ECO:0000313" key="4">
    <source>
        <dbReference type="Proteomes" id="UP000193224"/>
    </source>
</evidence>
<keyword evidence="1" id="KW-0175">Coiled coil</keyword>
<keyword evidence="4" id="KW-1185">Reference proteome</keyword>
<dbReference type="OrthoDB" id="33953at2"/>
<feature type="region of interest" description="Disordered" evidence="2">
    <location>
        <begin position="177"/>
        <end position="214"/>
    </location>
</feature>
<protein>
    <submittedName>
        <fullName evidence="3">Uncharacterized protein</fullName>
    </submittedName>
</protein>
<proteinExistence type="predicted"/>
<dbReference type="AlphaFoldDB" id="A0A1X7BMW2"/>
<reference evidence="3 4" key="1">
    <citation type="submission" date="2017-03" db="EMBL/GenBank/DDBJ databases">
        <authorList>
            <person name="Afonso C.L."/>
            <person name="Miller P.J."/>
            <person name="Scott M.A."/>
            <person name="Spackman E."/>
            <person name="Goraichik I."/>
            <person name="Dimitrov K.M."/>
            <person name="Suarez D.L."/>
            <person name="Swayne D.E."/>
        </authorList>
    </citation>
    <scope>NUCLEOTIDE SEQUENCE [LARGE SCALE GENOMIC DNA]</scope>
    <source>
        <strain evidence="3 4">CECT 7745</strain>
    </source>
</reference>
<gene>
    <name evidence="3" type="ORF">ROA7745_00775</name>
</gene>
<dbReference type="RefSeq" id="WP_139836289.1">
    <property type="nucleotide sequence ID" value="NZ_FWXB01000002.1"/>
</dbReference>
<dbReference type="Proteomes" id="UP000193224">
    <property type="component" value="Unassembled WGS sequence"/>
</dbReference>
<feature type="coiled-coil region" evidence="1">
    <location>
        <begin position="399"/>
        <end position="433"/>
    </location>
</feature>
<feature type="compositionally biased region" description="Polar residues" evidence="2">
    <location>
        <begin position="182"/>
        <end position="197"/>
    </location>
</feature>
<evidence type="ECO:0000256" key="1">
    <source>
        <dbReference type="SAM" id="Coils"/>
    </source>
</evidence>
<accession>A0A1X7BMW2</accession>
<sequence>MPDGELITTNKLPCCPEITTEPCCENLTVTYRLTYNLGAAKVEVSIVAELERCPGPMALGDVIYSTTLLPGEKVRLYTANRNNRFTYDRESEVSYRHEQTSEETYYMKSMDRYMSDLTVTDSGSAQSQSHSDFETDVDAYGASFGFAGGGSVNVEGDFNANSSSSFLRELSRHASASHDRSVQATRAANATQIGEVQSRTHAEGESESAYEASTRTIENKNECHAVTYFAYQLVKRQILRFRIRSVLRRVVDTAAGSVVDARPVRPATGVKVLPEGMLATQTARAEVQTVGRASAFAQRANLTPNVTGGSLGAASGFSTNIAAAAASPVIASAKPLDPQVHDKLLKQVDDDLVKQGILAKAGSNNVGPQLAAELEFERTYCLPTQGIVVKGCLDACNTCEESRQKAIELDLVRKDLENQLLAKQIDLLEKSQEYRCCPEGETEEGGEPEES</sequence>
<evidence type="ECO:0000256" key="2">
    <source>
        <dbReference type="SAM" id="MobiDB-lite"/>
    </source>
</evidence>
<organism evidence="3 4">
    <name type="scientific">Roseovarius aestuarii</name>
    <dbReference type="NCBI Taxonomy" id="475083"/>
    <lineage>
        <taxon>Bacteria</taxon>
        <taxon>Pseudomonadati</taxon>
        <taxon>Pseudomonadota</taxon>
        <taxon>Alphaproteobacteria</taxon>
        <taxon>Rhodobacterales</taxon>
        <taxon>Roseobacteraceae</taxon>
        <taxon>Roseovarius</taxon>
    </lineage>
</organism>
<evidence type="ECO:0000313" key="3">
    <source>
        <dbReference type="EMBL" id="SMC10966.1"/>
    </source>
</evidence>